<dbReference type="NCBIfam" id="TIGR01439">
    <property type="entry name" value="lp_hng_hel_AbrB"/>
    <property type="match status" value="1"/>
</dbReference>
<evidence type="ECO:0008006" key="4">
    <source>
        <dbReference type="Google" id="ProtNLM"/>
    </source>
</evidence>
<name>A0A1G1V205_9BACT</name>
<dbReference type="EMBL" id="MHBW01000010">
    <property type="protein sequence ID" value="OGY09424.1"/>
    <property type="molecule type" value="Genomic_DNA"/>
</dbReference>
<dbReference type="InterPro" id="IPR037914">
    <property type="entry name" value="SpoVT-AbrB_sf"/>
</dbReference>
<dbReference type="InterPro" id="IPR007159">
    <property type="entry name" value="SpoVT-AbrB_dom"/>
</dbReference>
<proteinExistence type="predicted"/>
<dbReference type="Gene3D" id="2.10.260.10">
    <property type="match status" value="1"/>
</dbReference>
<comment type="caution">
    <text evidence="2">The sequence shown here is derived from an EMBL/GenBank/DDBJ whole genome shotgun (WGS) entry which is preliminary data.</text>
</comment>
<feature type="region of interest" description="Disordered" evidence="1">
    <location>
        <begin position="71"/>
        <end position="94"/>
    </location>
</feature>
<sequence>MKVGYIVTPNTKGQIVIPKKVRDFLKINENVPLNLQQVDQGIYIHPISEVVTKQETETSFTDILRKTQGAWAGDNWPETERRRCSTPDSKQKGL</sequence>
<organism evidence="2 3">
    <name type="scientific">Candidatus Blackburnbacteria bacterium RIFCSPHIGHO2_01_FULL_43_15b</name>
    <dbReference type="NCBI Taxonomy" id="1797513"/>
    <lineage>
        <taxon>Bacteria</taxon>
        <taxon>Candidatus Blackburniibacteriota</taxon>
    </lineage>
</organism>
<dbReference type="GO" id="GO:0003677">
    <property type="term" value="F:DNA binding"/>
    <property type="evidence" value="ECO:0007669"/>
    <property type="project" value="InterPro"/>
</dbReference>
<protein>
    <recommendedName>
        <fullName evidence="4">SpoVT-AbrB domain-containing protein</fullName>
    </recommendedName>
</protein>
<dbReference type="Proteomes" id="UP000177967">
    <property type="component" value="Unassembled WGS sequence"/>
</dbReference>
<accession>A0A1G1V205</accession>
<reference evidence="2 3" key="1">
    <citation type="journal article" date="2016" name="Nat. Commun.">
        <title>Thousands of microbial genomes shed light on interconnected biogeochemical processes in an aquifer system.</title>
        <authorList>
            <person name="Anantharaman K."/>
            <person name="Brown C.T."/>
            <person name="Hug L.A."/>
            <person name="Sharon I."/>
            <person name="Castelle C.J."/>
            <person name="Probst A.J."/>
            <person name="Thomas B.C."/>
            <person name="Singh A."/>
            <person name="Wilkins M.J."/>
            <person name="Karaoz U."/>
            <person name="Brodie E.L."/>
            <person name="Williams K.H."/>
            <person name="Hubbard S.S."/>
            <person name="Banfield J.F."/>
        </authorList>
    </citation>
    <scope>NUCLEOTIDE SEQUENCE [LARGE SCALE GENOMIC DNA]</scope>
</reference>
<evidence type="ECO:0000256" key="1">
    <source>
        <dbReference type="SAM" id="MobiDB-lite"/>
    </source>
</evidence>
<evidence type="ECO:0000313" key="3">
    <source>
        <dbReference type="Proteomes" id="UP000177967"/>
    </source>
</evidence>
<evidence type="ECO:0000313" key="2">
    <source>
        <dbReference type="EMBL" id="OGY09424.1"/>
    </source>
</evidence>
<gene>
    <name evidence="2" type="ORF">A2782_01225</name>
</gene>
<feature type="compositionally biased region" description="Basic and acidic residues" evidence="1">
    <location>
        <begin position="78"/>
        <end position="94"/>
    </location>
</feature>
<dbReference type="SUPFAM" id="SSF89447">
    <property type="entry name" value="AbrB/MazE/MraZ-like"/>
    <property type="match status" value="1"/>
</dbReference>
<dbReference type="STRING" id="1797513.A2782_01225"/>
<dbReference type="AlphaFoldDB" id="A0A1G1V205"/>